<evidence type="ECO:0000256" key="1">
    <source>
        <dbReference type="ARBA" id="ARBA00022723"/>
    </source>
</evidence>
<comment type="caution">
    <text evidence="6">The sequence shown here is derived from an EMBL/GenBank/DDBJ whole genome shotgun (WGS) entry which is preliminary data.</text>
</comment>
<dbReference type="PRINTS" id="PR00413">
    <property type="entry name" value="HADHALOGNASE"/>
</dbReference>
<evidence type="ECO:0000256" key="4">
    <source>
        <dbReference type="ARBA" id="ARBA00023277"/>
    </source>
</evidence>
<proteinExistence type="predicted"/>
<dbReference type="SUPFAM" id="SSF56784">
    <property type="entry name" value="HAD-like"/>
    <property type="match status" value="1"/>
</dbReference>
<gene>
    <name evidence="6" type="ORF">GL267_10085</name>
</gene>
<feature type="region of interest" description="Disordered" evidence="5">
    <location>
        <begin position="223"/>
        <end position="257"/>
    </location>
</feature>
<sequence length="257" mass="27571">MPELAAVLFDLDGTLVDTAPDLGAAANRMRADRGLPAMSPEMLRPVASQGARGLLRIAFNLHPEDPEFAPMRTEFLETYAAHLCERSALFPGMTGTLRMLSERGIAWGIVTNKPAFLTLPLITALQLPVAPDTVVCGDTTARAKPDPLPIIHALSRMGVAAAESLMIGDDPRDMAAGQAAGARCWAAAWGYLEAGDHPQDWGAERIIDRSEALASALFQGDGTPAVAGDLQKGRRQDQHTTEPLQQCRHLPRQPPGR</sequence>
<dbReference type="PANTHER" id="PTHR43434:SF23">
    <property type="entry name" value="PHOSPHOGLYCOLATE PHOSPHATASE"/>
    <property type="match status" value="1"/>
</dbReference>
<keyword evidence="1" id="KW-0479">Metal-binding</keyword>
<dbReference type="GO" id="GO:0005829">
    <property type="term" value="C:cytosol"/>
    <property type="evidence" value="ECO:0007669"/>
    <property type="project" value="TreeGrafter"/>
</dbReference>
<dbReference type="InterPro" id="IPR050155">
    <property type="entry name" value="HAD-like_hydrolase_sf"/>
</dbReference>
<dbReference type="SFLD" id="SFLDS00003">
    <property type="entry name" value="Haloacid_Dehalogenase"/>
    <property type="match status" value="1"/>
</dbReference>
<dbReference type="InterPro" id="IPR036412">
    <property type="entry name" value="HAD-like_sf"/>
</dbReference>
<dbReference type="GO" id="GO:0046872">
    <property type="term" value="F:metal ion binding"/>
    <property type="evidence" value="ECO:0007669"/>
    <property type="project" value="UniProtKB-KW"/>
</dbReference>
<evidence type="ECO:0000256" key="2">
    <source>
        <dbReference type="ARBA" id="ARBA00022801"/>
    </source>
</evidence>
<dbReference type="InterPro" id="IPR006439">
    <property type="entry name" value="HAD-SF_hydro_IA"/>
</dbReference>
<accession>A0A845UAP0</accession>
<dbReference type="AlphaFoldDB" id="A0A845UAP0"/>
<evidence type="ECO:0000256" key="5">
    <source>
        <dbReference type="SAM" id="MobiDB-lite"/>
    </source>
</evidence>
<dbReference type="InterPro" id="IPR023214">
    <property type="entry name" value="HAD_sf"/>
</dbReference>
<dbReference type="SFLD" id="SFLDG01129">
    <property type="entry name" value="C1.5:_HAD__Beta-PGM__Phosphata"/>
    <property type="match status" value="1"/>
</dbReference>
<dbReference type="PANTHER" id="PTHR43434">
    <property type="entry name" value="PHOSPHOGLYCOLATE PHOSPHATASE"/>
    <property type="match status" value="1"/>
</dbReference>
<keyword evidence="2 6" id="KW-0378">Hydrolase</keyword>
<dbReference type="InterPro" id="IPR041492">
    <property type="entry name" value="HAD_2"/>
</dbReference>
<organism evidence="6">
    <name type="scientific">Acidithiobacillus ferrianus</name>
    <dbReference type="NCBI Taxonomy" id="2678518"/>
    <lineage>
        <taxon>Bacteria</taxon>
        <taxon>Pseudomonadati</taxon>
        <taxon>Pseudomonadota</taxon>
        <taxon>Acidithiobacillia</taxon>
        <taxon>Acidithiobacillales</taxon>
        <taxon>Acidithiobacillaceae</taxon>
        <taxon>Acidithiobacillus</taxon>
    </lineage>
</organism>
<dbReference type="NCBIfam" id="TIGR01549">
    <property type="entry name" value="HAD-SF-IA-v1"/>
    <property type="match status" value="1"/>
</dbReference>
<evidence type="ECO:0000313" key="6">
    <source>
        <dbReference type="EMBL" id="NDU42971.1"/>
    </source>
</evidence>
<protein>
    <submittedName>
        <fullName evidence="6">HAD-IA family hydrolase</fullName>
    </submittedName>
</protein>
<reference evidence="6" key="1">
    <citation type="submission" date="2019-11" db="EMBL/GenBank/DDBJ databases">
        <title>Acidithiobacillus ferrianus sp. nov.: a facultatively anaerobic and extremely acidophilic chemolithoautotroph.</title>
        <authorList>
            <person name="Norris P.R."/>
            <person name="Falagan C."/>
            <person name="Moya-Beltran A."/>
            <person name="Castro M."/>
            <person name="Quatrini R."/>
            <person name="Johnson D.B."/>
        </authorList>
    </citation>
    <scope>NUCLEOTIDE SEQUENCE [LARGE SCALE GENOMIC DNA]</scope>
    <source>
        <strain evidence="6">MG</strain>
    </source>
</reference>
<dbReference type="Gene3D" id="3.40.50.1000">
    <property type="entry name" value="HAD superfamily/HAD-like"/>
    <property type="match status" value="1"/>
</dbReference>
<keyword evidence="4" id="KW-0119">Carbohydrate metabolism</keyword>
<dbReference type="InterPro" id="IPR023198">
    <property type="entry name" value="PGP-like_dom2"/>
</dbReference>
<name>A0A845UAP0_9PROT</name>
<dbReference type="GO" id="GO:0008967">
    <property type="term" value="F:phosphoglycolate phosphatase activity"/>
    <property type="evidence" value="ECO:0007669"/>
    <property type="project" value="TreeGrafter"/>
</dbReference>
<feature type="compositionally biased region" description="Basic and acidic residues" evidence="5">
    <location>
        <begin position="231"/>
        <end position="240"/>
    </location>
</feature>
<keyword evidence="3" id="KW-0460">Magnesium</keyword>
<dbReference type="EMBL" id="WNJL01000035">
    <property type="protein sequence ID" value="NDU42971.1"/>
    <property type="molecule type" value="Genomic_DNA"/>
</dbReference>
<evidence type="ECO:0000256" key="3">
    <source>
        <dbReference type="ARBA" id="ARBA00022842"/>
    </source>
</evidence>
<dbReference type="GO" id="GO:0006281">
    <property type="term" value="P:DNA repair"/>
    <property type="evidence" value="ECO:0007669"/>
    <property type="project" value="TreeGrafter"/>
</dbReference>
<dbReference type="Gene3D" id="1.10.150.240">
    <property type="entry name" value="Putative phosphatase, domain 2"/>
    <property type="match status" value="1"/>
</dbReference>
<dbReference type="RefSeq" id="WP_163098191.1">
    <property type="nucleotide sequence ID" value="NZ_CP127523.1"/>
</dbReference>
<dbReference type="Pfam" id="PF13419">
    <property type="entry name" value="HAD_2"/>
    <property type="match status" value="1"/>
</dbReference>